<keyword evidence="3" id="KW-1185">Reference proteome</keyword>
<proteinExistence type="predicted"/>
<name>A0A378I8F1_9GAMM</name>
<evidence type="ECO:0000313" key="2">
    <source>
        <dbReference type="EMBL" id="STX31000.1"/>
    </source>
</evidence>
<dbReference type="AlphaFoldDB" id="A0A378I8F1"/>
<protein>
    <submittedName>
        <fullName evidence="2">Uncharacterized protein</fullName>
    </submittedName>
</protein>
<reference evidence="1 3" key="1">
    <citation type="submission" date="2015-11" db="EMBL/GenBank/DDBJ databases">
        <title>Genomic analysis of 38 Legionella species identifies large and diverse effector repertoires.</title>
        <authorList>
            <person name="Burstein D."/>
            <person name="Amaro F."/>
            <person name="Zusman T."/>
            <person name="Lifshitz Z."/>
            <person name="Cohen O."/>
            <person name="Gilbert J.A."/>
            <person name="Pupko T."/>
            <person name="Shuman H.A."/>
            <person name="Segal G."/>
        </authorList>
    </citation>
    <scope>NUCLEOTIDE SEQUENCE [LARGE SCALE GENOMIC DNA]</scope>
    <source>
        <strain evidence="1 3">CDC#1407-AL-14</strain>
    </source>
</reference>
<evidence type="ECO:0000313" key="1">
    <source>
        <dbReference type="EMBL" id="KTC68287.1"/>
    </source>
</evidence>
<dbReference type="EMBL" id="UGNW01000001">
    <property type="protein sequence ID" value="STX31000.1"/>
    <property type="molecule type" value="Genomic_DNA"/>
</dbReference>
<evidence type="ECO:0000313" key="4">
    <source>
        <dbReference type="Proteomes" id="UP000255066"/>
    </source>
</evidence>
<organism evidence="2 4">
    <name type="scientific">Legionella birminghamensis</name>
    <dbReference type="NCBI Taxonomy" id="28083"/>
    <lineage>
        <taxon>Bacteria</taxon>
        <taxon>Pseudomonadati</taxon>
        <taxon>Pseudomonadota</taxon>
        <taxon>Gammaproteobacteria</taxon>
        <taxon>Legionellales</taxon>
        <taxon>Legionellaceae</taxon>
        <taxon>Legionella</taxon>
    </lineage>
</organism>
<reference evidence="2 4" key="2">
    <citation type="submission" date="2018-06" db="EMBL/GenBank/DDBJ databases">
        <authorList>
            <consortium name="Pathogen Informatics"/>
            <person name="Doyle S."/>
        </authorList>
    </citation>
    <scope>NUCLEOTIDE SEQUENCE [LARGE SCALE GENOMIC DNA]</scope>
    <source>
        <strain evidence="2 4">NCTC12437</strain>
    </source>
</reference>
<dbReference type="Proteomes" id="UP000054735">
    <property type="component" value="Unassembled WGS sequence"/>
</dbReference>
<dbReference type="Proteomes" id="UP000255066">
    <property type="component" value="Unassembled WGS sequence"/>
</dbReference>
<dbReference type="EMBL" id="LNXT01000048">
    <property type="protein sequence ID" value="KTC68287.1"/>
    <property type="molecule type" value="Genomic_DNA"/>
</dbReference>
<accession>A0A378I8F1</accession>
<evidence type="ECO:0000313" key="3">
    <source>
        <dbReference type="Proteomes" id="UP000054735"/>
    </source>
</evidence>
<sequence length="67" mass="7286">MNCLVYWGSELDSLGPAVAAAGIRNAKGRTGIRSAPGIRIGREHGDTNGVHREIREGRRNSNYLIKP</sequence>
<gene>
    <name evidence="1" type="ORF">Lbir_2889</name>
    <name evidence="2" type="ORF">NCTC12437_00770</name>
</gene>